<dbReference type="RefSeq" id="WP_320426709.1">
    <property type="nucleotide sequence ID" value="NZ_JAXCLA010000011.1"/>
</dbReference>
<evidence type="ECO:0000313" key="2">
    <source>
        <dbReference type="EMBL" id="MDY0748744.1"/>
    </source>
</evidence>
<comment type="caution">
    <text evidence="2">The sequence shown here is derived from an EMBL/GenBank/DDBJ whole genome shotgun (WGS) entry which is preliminary data.</text>
</comment>
<feature type="domain" description="DUF2726" evidence="1">
    <location>
        <begin position="165"/>
        <end position="272"/>
    </location>
</feature>
<dbReference type="InterPro" id="IPR024402">
    <property type="entry name" value="DUF2726"/>
</dbReference>
<accession>A0ABU5DQZ7</accession>
<organism evidence="2 3">
    <name type="scientific">Roseateles agri</name>
    <dbReference type="NCBI Taxonomy" id="3098619"/>
    <lineage>
        <taxon>Bacteria</taxon>
        <taxon>Pseudomonadati</taxon>
        <taxon>Pseudomonadota</taxon>
        <taxon>Betaproteobacteria</taxon>
        <taxon>Burkholderiales</taxon>
        <taxon>Sphaerotilaceae</taxon>
        <taxon>Roseateles</taxon>
    </lineage>
</organism>
<sequence length="323" mass="36535">MTPAAENLRILLERRNIDGFLEAFESYRQQHTVEPVVTALTQRVFPPLLRQAFLEDQLQPATLVRLYRMVRSSRLVLVEDDLLAGINLRINEAMRQAEPETATPVLPLVTGDDIKAKEVRWSPPGATDGRRVPATEMKRVAIVSAFSFGTWSAVDAFDFRRNACASQQEREFLRAVRQFFPSLQAYPNMPLKNFIDIDKLEATVPARVRNYAWAAQVDVLLCTADEDPVAGIELDSVDHDTEEAAERDELKNLLFKLAGLPLVRIRADDEKAVRAEDFYDLLMAESKTLDALRPRRMRPRRTHDFLVPAESATHTAPARAARG</sequence>
<evidence type="ECO:0000259" key="1">
    <source>
        <dbReference type="Pfam" id="PF10881"/>
    </source>
</evidence>
<evidence type="ECO:0000313" key="3">
    <source>
        <dbReference type="Proteomes" id="UP001285263"/>
    </source>
</evidence>
<dbReference type="Pfam" id="PF10881">
    <property type="entry name" value="DUF2726"/>
    <property type="match status" value="1"/>
</dbReference>
<proteinExistence type="predicted"/>
<reference evidence="2 3" key="1">
    <citation type="submission" date="2023-11" db="EMBL/GenBank/DDBJ databases">
        <title>Paucibacter sp. nov., isolated from fresh soil in Korea.</title>
        <authorList>
            <person name="Le N.T.T."/>
        </authorList>
    </citation>
    <scope>NUCLEOTIDE SEQUENCE [LARGE SCALE GENOMIC DNA]</scope>
    <source>
        <strain evidence="2 3">R3-3</strain>
    </source>
</reference>
<gene>
    <name evidence="2" type="ORF">SNE35_29870</name>
</gene>
<dbReference type="EMBL" id="JAXCLA010000011">
    <property type="protein sequence ID" value="MDY0748744.1"/>
    <property type="molecule type" value="Genomic_DNA"/>
</dbReference>
<protein>
    <submittedName>
        <fullName evidence="2">DUF2726 domain-containing protein</fullName>
    </submittedName>
</protein>
<name>A0ABU5DQZ7_9BURK</name>
<dbReference type="Proteomes" id="UP001285263">
    <property type="component" value="Unassembled WGS sequence"/>
</dbReference>
<keyword evidence="3" id="KW-1185">Reference proteome</keyword>